<name>A0AAD9K3Z1_RIDPI</name>
<organism evidence="2 3">
    <name type="scientific">Ridgeia piscesae</name>
    <name type="common">Tubeworm</name>
    <dbReference type="NCBI Taxonomy" id="27915"/>
    <lineage>
        <taxon>Eukaryota</taxon>
        <taxon>Metazoa</taxon>
        <taxon>Spiralia</taxon>
        <taxon>Lophotrochozoa</taxon>
        <taxon>Annelida</taxon>
        <taxon>Polychaeta</taxon>
        <taxon>Sedentaria</taxon>
        <taxon>Canalipalpata</taxon>
        <taxon>Sabellida</taxon>
        <taxon>Siboglinidae</taxon>
        <taxon>Ridgeia</taxon>
    </lineage>
</organism>
<gene>
    <name evidence="2" type="ORF">NP493_1421g01020</name>
</gene>
<evidence type="ECO:0000313" key="2">
    <source>
        <dbReference type="EMBL" id="KAK2164312.1"/>
    </source>
</evidence>
<feature type="chain" id="PRO_5042157450" evidence="1">
    <location>
        <begin position="22"/>
        <end position="147"/>
    </location>
</feature>
<sequence>YLHVAKICLFLHRWTVIETCAARVYEQFDAIEKMYSEATLSNTHIKEGDNNRLFRLVTQFSSHSTRLLKLKLLFLQHVAADIPKKWYTETQATENGEHDVLLDVSTYWSHVGELKVLKIQNGSMVSVPRFPLLSKLSMALLSIHQRC</sequence>
<dbReference type="Proteomes" id="UP001209878">
    <property type="component" value="Unassembled WGS sequence"/>
</dbReference>
<dbReference type="AlphaFoldDB" id="A0AAD9K3Z1"/>
<accession>A0AAD9K3Z1</accession>
<dbReference type="EMBL" id="JAODUO010001422">
    <property type="protein sequence ID" value="KAK2164312.1"/>
    <property type="molecule type" value="Genomic_DNA"/>
</dbReference>
<proteinExistence type="predicted"/>
<evidence type="ECO:0000256" key="1">
    <source>
        <dbReference type="SAM" id="SignalP"/>
    </source>
</evidence>
<evidence type="ECO:0000313" key="3">
    <source>
        <dbReference type="Proteomes" id="UP001209878"/>
    </source>
</evidence>
<comment type="caution">
    <text evidence="2">The sequence shown here is derived from an EMBL/GenBank/DDBJ whole genome shotgun (WGS) entry which is preliminary data.</text>
</comment>
<keyword evidence="1" id="KW-0732">Signal</keyword>
<feature type="non-terminal residue" evidence="2">
    <location>
        <position position="1"/>
    </location>
</feature>
<protein>
    <submittedName>
        <fullName evidence="2">Uncharacterized protein</fullName>
    </submittedName>
</protein>
<keyword evidence="3" id="KW-1185">Reference proteome</keyword>
<reference evidence="2" key="1">
    <citation type="journal article" date="2023" name="Mol. Biol. Evol.">
        <title>Third-Generation Sequencing Reveals the Adaptive Role of the Epigenome in Three Deep-Sea Polychaetes.</title>
        <authorList>
            <person name="Perez M."/>
            <person name="Aroh O."/>
            <person name="Sun Y."/>
            <person name="Lan Y."/>
            <person name="Juniper S.K."/>
            <person name="Young C.R."/>
            <person name="Angers B."/>
            <person name="Qian P.Y."/>
        </authorList>
    </citation>
    <scope>NUCLEOTIDE SEQUENCE</scope>
    <source>
        <strain evidence="2">R07B-5</strain>
    </source>
</reference>
<feature type="signal peptide" evidence="1">
    <location>
        <begin position="1"/>
        <end position="21"/>
    </location>
</feature>